<evidence type="ECO:0000256" key="2">
    <source>
        <dbReference type="ARBA" id="ARBA00004651"/>
    </source>
</evidence>
<keyword evidence="7" id="KW-0547">Nucleotide-binding</keyword>
<keyword evidence="11" id="KW-1133">Transmembrane helix</keyword>
<proteinExistence type="predicted"/>
<keyword evidence="5" id="KW-0597">Phosphoprotein</keyword>
<keyword evidence="11" id="KW-0812">Transmembrane</keyword>
<keyword evidence="11" id="KW-0472">Membrane</keyword>
<evidence type="ECO:0000259" key="13">
    <source>
        <dbReference type="PROSITE" id="PS50885"/>
    </source>
</evidence>
<evidence type="ECO:0000313" key="15">
    <source>
        <dbReference type="Proteomes" id="UP000006764"/>
    </source>
</evidence>
<dbReference type="KEGG" id="apac:S7S_03950"/>
<comment type="subcellular location">
    <subcellularLocation>
        <location evidence="2">Cell membrane</location>
        <topology evidence="2">Multi-pass membrane protein</topology>
    </subcellularLocation>
</comment>
<dbReference type="Gene3D" id="6.10.340.10">
    <property type="match status" value="1"/>
</dbReference>
<dbReference type="SMART" id="SM00388">
    <property type="entry name" value="HisKA"/>
    <property type="match status" value="1"/>
</dbReference>
<dbReference type="InterPro" id="IPR003660">
    <property type="entry name" value="HAMP_dom"/>
</dbReference>
<dbReference type="CDD" id="cd00082">
    <property type="entry name" value="HisKA"/>
    <property type="match status" value="1"/>
</dbReference>
<dbReference type="GO" id="GO:0005886">
    <property type="term" value="C:plasma membrane"/>
    <property type="evidence" value="ECO:0007669"/>
    <property type="project" value="UniProtKB-SubCell"/>
</dbReference>
<evidence type="ECO:0000256" key="4">
    <source>
        <dbReference type="ARBA" id="ARBA00022475"/>
    </source>
</evidence>
<evidence type="ECO:0000256" key="7">
    <source>
        <dbReference type="ARBA" id="ARBA00022741"/>
    </source>
</evidence>
<dbReference type="Proteomes" id="UP000006764">
    <property type="component" value="Chromosome"/>
</dbReference>
<evidence type="ECO:0000256" key="8">
    <source>
        <dbReference type="ARBA" id="ARBA00022777"/>
    </source>
</evidence>
<dbReference type="SMART" id="SM00387">
    <property type="entry name" value="HATPase_c"/>
    <property type="match status" value="1"/>
</dbReference>
<protein>
    <recommendedName>
        <fullName evidence="3">histidine kinase</fullName>
        <ecNumber evidence="3">2.7.13.3</ecNumber>
    </recommendedName>
</protein>
<keyword evidence="10" id="KW-0175">Coiled coil</keyword>
<dbReference type="SUPFAM" id="SSF55874">
    <property type="entry name" value="ATPase domain of HSP90 chaperone/DNA topoisomerase II/histidine kinase"/>
    <property type="match status" value="1"/>
</dbReference>
<dbReference type="InterPro" id="IPR003594">
    <property type="entry name" value="HATPase_dom"/>
</dbReference>
<keyword evidence="8 14" id="KW-0418">Kinase</keyword>
<dbReference type="InterPro" id="IPR005467">
    <property type="entry name" value="His_kinase_dom"/>
</dbReference>
<dbReference type="RefSeq" id="WP_008738092.1">
    <property type="nucleotide sequence ID" value="NZ_CP004387.1"/>
</dbReference>
<dbReference type="Pfam" id="PF00512">
    <property type="entry name" value="HisKA"/>
    <property type="match status" value="1"/>
</dbReference>
<evidence type="ECO:0000256" key="11">
    <source>
        <dbReference type="SAM" id="Phobius"/>
    </source>
</evidence>
<evidence type="ECO:0000259" key="12">
    <source>
        <dbReference type="PROSITE" id="PS50109"/>
    </source>
</evidence>
<dbReference type="AlphaFoldDB" id="A0A0B4XLF1"/>
<dbReference type="Pfam" id="PF02518">
    <property type="entry name" value="HATPase_c"/>
    <property type="match status" value="1"/>
</dbReference>
<dbReference type="InterPro" id="IPR036097">
    <property type="entry name" value="HisK_dim/P_sf"/>
</dbReference>
<feature type="domain" description="Histidine kinase" evidence="12">
    <location>
        <begin position="211"/>
        <end position="423"/>
    </location>
</feature>
<gene>
    <name evidence="14" type="ORF">S7S_03950</name>
</gene>
<evidence type="ECO:0000256" key="5">
    <source>
        <dbReference type="ARBA" id="ARBA00022553"/>
    </source>
</evidence>
<dbReference type="PANTHER" id="PTHR44936:SF10">
    <property type="entry name" value="SENSOR PROTEIN RSTB"/>
    <property type="match status" value="1"/>
</dbReference>
<dbReference type="InterPro" id="IPR050980">
    <property type="entry name" value="2C_sensor_his_kinase"/>
</dbReference>
<organism evidence="14 15">
    <name type="scientific">Isoalcanivorax pacificus W11-5</name>
    <dbReference type="NCBI Taxonomy" id="391936"/>
    <lineage>
        <taxon>Bacteria</taxon>
        <taxon>Pseudomonadati</taxon>
        <taxon>Pseudomonadota</taxon>
        <taxon>Gammaproteobacteria</taxon>
        <taxon>Oceanospirillales</taxon>
        <taxon>Alcanivoracaceae</taxon>
        <taxon>Isoalcanivorax</taxon>
    </lineage>
</organism>
<dbReference type="PROSITE" id="PS50109">
    <property type="entry name" value="HIS_KIN"/>
    <property type="match status" value="1"/>
</dbReference>
<name>A0A0B4XLF1_9GAMM</name>
<evidence type="ECO:0000256" key="1">
    <source>
        <dbReference type="ARBA" id="ARBA00000085"/>
    </source>
</evidence>
<evidence type="ECO:0000256" key="3">
    <source>
        <dbReference type="ARBA" id="ARBA00012438"/>
    </source>
</evidence>
<evidence type="ECO:0000256" key="6">
    <source>
        <dbReference type="ARBA" id="ARBA00022679"/>
    </source>
</evidence>
<keyword evidence="4" id="KW-1003">Cell membrane</keyword>
<dbReference type="GO" id="GO:0000155">
    <property type="term" value="F:phosphorelay sensor kinase activity"/>
    <property type="evidence" value="ECO:0007669"/>
    <property type="project" value="InterPro"/>
</dbReference>
<feature type="transmembrane region" description="Helical" evidence="11">
    <location>
        <begin position="133"/>
        <end position="153"/>
    </location>
</feature>
<feature type="domain" description="HAMP" evidence="13">
    <location>
        <begin position="151"/>
        <end position="203"/>
    </location>
</feature>
<evidence type="ECO:0000256" key="10">
    <source>
        <dbReference type="SAM" id="Coils"/>
    </source>
</evidence>
<dbReference type="PANTHER" id="PTHR44936">
    <property type="entry name" value="SENSOR PROTEIN CREC"/>
    <property type="match status" value="1"/>
</dbReference>
<dbReference type="GO" id="GO:0005524">
    <property type="term" value="F:ATP binding"/>
    <property type="evidence" value="ECO:0007669"/>
    <property type="project" value="UniProtKB-KW"/>
</dbReference>
<accession>A0A0B4XLF1</accession>
<dbReference type="CDD" id="cd06225">
    <property type="entry name" value="HAMP"/>
    <property type="match status" value="1"/>
</dbReference>
<sequence length="426" mass="47939">MTRLFLSLFAGISAALVLLYFVLEAFTTHWYADLANDVAVGQARGVSNVLEVFLRDYPAQEAGEIMERAFGDSDIPVAMARYDASQVPSLAPGQMKALNPDEFLLHYRTLDGQWRMILGPVYLPPEVAMVEGVALALVFGCLGMVCLAWIWWLHRKIRGLEQNTLAFAAGNLDIRAPTGMRWRLGSLNDHFNTMASRISRLIFSHKSLTNAVAHELRTPIFRMRFRLDTLENDTSPPVREEALAGAREDIDELENLVEELLDHARLERLESTLPLMEVDLRRWLTQLFPRLKHHSPVSMTLRVEYRDACQVNIDARLLARALDNLVRNAQTYAREGIVLTLDSDGEHALLHVDDDGQGVPLSERERIFEPFVRLDQSRTRATGGHGLGLSIVREAIRLMGGQIRVDDSPQGGARFTLALPLRQRTA</sequence>
<feature type="coiled-coil region" evidence="10">
    <location>
        <begin position="243"/>
        <end position="270"/>
    </location>
</feature>
<dbReference type="SUPFAM" id="SSF47384">
    <property type="entry name" value="Homodimeric domain of signal transducing histidine kinase"/>
    <property type="match status" value="1"/>
</dbReference>
<dbReference type="Gene3D" id="1.10.287.130">
    <property type="match status" value="1"/>
</dbReference>
<dbReference type="STRING" id="391936.S7S_03950"/>
<evidence type="ECO:0000313" key="14">
    <source>
        <dbReference type="EMBL" id="AJD47212.1"/>
    </source>
</evidence>
<comment type="catalytic activity">
    <reaction evidence="1">
        <text>ATP + protein L-histidine = ADP + protein N-phospho-L-histidine.</text>
        <dbReference type="EC" id="2.7.13.3"/>
    </reaction>
</comment>
<dbReference type="Gene3D" id="3.30.565.10">
    <property type="entry name" value="Histidine kinase-like ATPase, C-terminal domain"/>
    <property type="match status" value="1"/>
</dbReference>
<dbReference type="OrthoDB" id="9804645at2"/>
<evidence type="ECO:0000256" key="9">
    <source>
        <dbReference type="ARBA" id="ARBA00022840"/>
    </source>
</evidence>
<dbReference type="InterPro" id="IPR036890">
    <property type="entry name" value="HATPase_C_sf"/>
</dbReference>
<keyword evidence="9" id="KW-0067">ATP-binding</keyword>
<dbReference type="EC" id="2.7.13.3" evidence="3"/>
<dbReference type="InterPro" id="IPR003661">
    <property type="entry name" value="HisK_dim/P_dom"/>
</dbReference>
<keyword evidence="6" id="KW-0808">Transferase</keyword>
<dbReference type="InterPro" id="IPR004358">
    <property type="entry name" value="Sig_transdc_His_kin-like_C"/>
</dbReference>
<dbReference type="EMBL" id="CP004387">
    <property type="protein sequence ID" value="AJD47212.1"/>
    <property type="molecule type" value="Genomic_DNA"/>
</dbReference>
<reference evidence="14 15" key="1">
    <citation type="journal article" date="2012" name="J. Bacteriol.">
        <title>Genome sequence of an alkane-degrading bacterium, Alcanivorax pacificus type strain W11-5, isolated from deep sea sediment.</title>
        <authorList>
            <person name="Lai Q."/>
            <person name="Shao Z."/>
        </authorList>
    </citation>
    <scope>NUCLEOTIDE SEQUENCE [LARGE SCALE GENOMIC DNA]</scope>
    <source>
        <strain evidence="14 15">W11-5</strain>
    </source>
</reference>
<dbReference type="HOGENOM" id="CLU_000445_89_27_6"/>
<dbReference type="PROSITE" id="PS50885">
    <property type="entry name" value="HAMP"/>
    <property type="match status" value="1"/>
</dbReference>
<dbReference type="PRINTS" id="PR00344">
    <property type="entry name" value="BCTRLSENSOR"/>
</dbReference>
<keyword evidence="15" id="KW-1185">Reference proteome</keyword>